<dbReference type="PANTHER" id="PTHR11802:SF132">
    <property type="entry name" value="SERINE CARBOXYPEPTIDASE-LIKE 36-RELATED"/>
    <property type="match status" value="1"/>
</dbReference>
<dbReference type="GO" id="GO:0004185">
    <property type="term" value="F:serine-type carboxypeptidase activity"/>
    <property type="evidence" value="ECO:0007669"/>
    <property type="project" value="UniProtKB-UniRule"/>
</dbReference>
<dbReference type="InterPro" id="IPR029058">
    <property type="entry name" value="AB_hydrolase_fold"/>
</dbReference>
<evidence type="ECO:0000313" key="12">
    <source>
        <dbReference type="Proteomes" id="UP000504609"/>
    </source>
</evidence>
<keyword evidence="6 11" id="KW-0732">Signal</keyword>
<keyword evidence="3" id="KW-0964">Secreted</keyword>
<dbReference type="Gene3D" id="3.40.50.11320">
    <property type="match status" value="1"/>
</dbReference>
<dbReference type="KEGG" id="cmos:111438151"/>
<evidence type="ECO:0000256" key="1">
    <source>
        <dbReference type="ARBA" id="ARBA00004613"/>
    </source>
</evidence>
<keyword evidence="8" id="KW-1015">Disulfide bond</keyword>
<dbReference type="SMR" id="A0A6J1EZZ2"/>
<dbReference type="Gene3D" id="3.40.50.1820">
    <property type="entry name" value="alpha/beta hydrolase"/>
    <property type="match status" value="1"/>
</dbReference>
<dbReference type="InterPro" id="IPR018202">
    <property type="entry name" value="Ser_caboxypep_ser_AS"/>
</dbReference>
<dbReference type="GO" id="GO:0005773">
    <property type="term" value="C:vacuole"/>
    <property type="evidence" value="ECO:0007669"/>
    <property type="project" value="TreeGrafter"/>
</dbReference>
<keyword evidence="4 11" id="KW-0121">Carboxypeptidase</keyword>
<accession>A0A6J1EZZ2</accession>
<evidence type="ECO:0000313" key="13">
    <source>
        <dbReference type="RefSeq" id="XP_022931868.1"/>
    </source>
</evidence>
<dbReference type="Gene3D" id="6.10.250.940">
    <property type="match status" value="1"/>
</dbReference>
<dbReference type="RefSeq" id="XP_022931868.1">
    <property type="nucleotide sequence ID" value="XM_023076100.1"/>
</dbReference>
<keyword evidence="9" id="KW-0325">Glycoprotein</keyword>
<dbReference type="GO" id="GO:0005576">
    <property type="term" value="C:extracellular region"/>
    <property type="evidence" value="ECO:0007669"/>
    <property type="project" value="UniProtKB-SubCell"/>
</dbReference>
<evidence type="ECO:0000256" key="4">
    <source>
        <dbReference type="ARBA" id="ARBA00022645"/>
    </source>
</evidence>
<dbReference type="Pfam" id="PF00450">
    <property type="entry name" value="Peptidase_S10"/>
    <property type="match status" value="1"/>
</dbReference>
<evidence type="ECO:0000256" key="7">
    <source>
        <dbReference type="ARBA" id="ARBA00022801"/>
    </source>
</evidence>
<reference evidence="13" key="1">
    <citation type="submission" date="2025-08" db="UniProtKB">
        <authorList>
            <consortium name="RefSeq"/>
        </authorList>
    </citation>
    <scope>IDENTIFICATION</scope>
    <source>
        <tissue evidence="13">Young leaves</tissue>
    </source>
</reference>
<dbReference type="GO" id="GO:0006508">
    <property type="term" value="P:proteolysis"/>
    <property type="evidence" value="ECO:0007669"/>
    <property type="project" value="UniProtKB-KW"/>
</dbReference>
<evidence type="ECO:0000256" key="6">
    <source>
        <dbReference type="ARBA" id="ARBA00022729"/>
    </source>
</evidence>
<dbReference type="PRINTS" id="PR00724">
    <property type="entry name" value="CRBOXYPTASEC"/>
</dbReference>
<gene>
    <name evidence="13" type="primary">LOC111438151</name>
</gene>
<dbReference type="InterPro" id="IPR033124">
    <property type="entry name" value="Ser_caboxypep_his_AS"/>
</dbReference>
<comment type="similarity">
    <text evidence="2 11">Belongs to the peptidase S10 family.</text>
</comment>
<evidence type="ECO:0000256" key="3">
    <source>
        <dbReference type="ARBA" id="ARBA00022525"/>
    </source>
</evidence>
<keyword evidence="7 11" id="KW-0378">Hydrolase</keyword>
<dbReference type="FunFam" id="3.40.50.11320:FF:000001">
    <property type="entry name" value="Carboxypeptidase"/>
    <property type="match status" value="1"/>
</dbReference>
<dbReference type="PROSITE" id="PS00560">
    <property type="entry name" value="CARBOXYPEPT_SER_HIS"/>
    <property type="match status" value="1"/>
</dbReference>
<dbReference type="InterPro" id="IPR001563">
    <property type="entry name" value="Peptidase_S10"/>
</dbReference>
<dbReference type="PROSITE" id="PS00131">
    <property type="entry name" value="CARBOXYPEPT_SER_SER"/>
    <property type="match status" value="1"/>
</dbReference>
<feature type="signal peptide" evidence="11">
    <location>
        <begin position="1"/>
        <end position="22"/>
    </location>
</feature>
<evidence type="ECO:0000256" key="10">
    <source>
        <dbReference type="ARBA" id="ARBA00037399"/>
    </source>
</evidence>
<evidence type="ECO:0000256" key="11">
    <source>
        <dbReference type="RuleBase" id="RU361156"/>
    </source>
</evidence>
<protein>
    <recommendedName>
        <fullName evidence="11">Carboxypeptidase</fullName>
        <ecNumber evidence="11">3.4.16.-</ecNumber>
    </recommendedName>
</protein>
<dbReference type="PANTHER" id="PTHR11802">
    <property type="entry name" value="SERINE PROTEASE FAMILY S10 SERINE CARBOXYPEPTIDASE"/>
    <property type="match status" value="1"/>
</dbReference>
<dbReference type="FunFam" id="3.40.50.1820:FF:000030">
    <property type="entry name" value="Carboxypeptidase"/>
    <property type="match status" value="1"/>
</dbReference>
<dbReference type="Proteomes" id="UP000504609">
    <property type="component" value="Unplaced"/>
</dbReference>
<keyword evidence="12" id="KW-1185">Reference proteome</keyword>
<dbReference type="SUPFAM" id="SSF53474">
    <property type="entry name" value="alpha/beta-Hydrolases"/>
    <property type="match status" value="1"/>
</dbReference>
<sequence>MAADQSILLCFFVSFFAFQIAAKNQKEALDALYKAKFFTNSIAADSSDFFVRNHVPDQNTDVLPTVEIYDQTGLKQQDKIERLPGQPPRVELSQYGGYVTVNKSAGRAFYYYFVESPENKASLPLLLWLNGGPGCSSLGYGAMGELGPFRAGSDGKTLFQNDFSWIHVANVLFLESPAGVGFSYSNTTSDYKNNGDKNTAKDNYAFLVNWLERFPEYKDRDFYISGESYAGHYVPQLAHVVFSHNKKAGKTIVNLKGIIIGNAVLNDETDQIGTYDFFASHALIADRTANDIKKYCDFSPNLTVQSPQCLAASKIAYSNIQVIDMYNIYYPLCLNSNLTHWPRKASVMNYDPCTDDYTYAYLNQAEVQRAMHANVTKLAHDWDLCNDVLKDWTDSASTIIPLLREFMDNGLRVWVFSGDTDGNVPITSTKDSIATMKLSVKKPWYPWFVHHEVGGYAEVYEGELTLATVRGAGHEVPSFQPRRALALITHFLEGTSLPPSSPSSHSS</sequence>
<feature type="chain" id="PRO_5027160360" description="Carboxypeptidase" evidence="11">
    <location>
        <begin position="23"/>
        <end position="507"/>
    </location>
</feature>
<dbReference type="GeneID" id="111438151"/>
<dbReference type="EC" id="3.4.16.-" evidence="11"/>
<evidence type="ECO:0000256" key="5">
    <source>
        <dbReference type="ARBA" id="ARBA00022670"/>
    </source>
</evidence>
<proteinExistence type="inferred from homology"/>
<evidence type="ECO:0000256" key="2">
    <source>
        <dbReference type="ARBA" id="ARBA00009431"/>
    </source>
</evidence>
<keyword evidence="5 11" id="KW-0645">Protease</keyword>
<name>A0A6J1EZZ2_CUCMO</name>
<evidence type="ECO:0000256" key="8">
    <source>
        <dbReference type="ARBA" id="ARBA00023157"/>
    </source>
</evidence>
<organism evidence="12 13">
    <name type="scientific">Cucurbita moschata</name>
    <name type="common">Winter crookneck squash</name>
    <name type="synonym">Cucurbita pepo var. moschata</name>
    <dbReference type="NCBI Taxonomy" id="3662"/>
    <lineage>
        <taxon>Eukaryota</taxon>
        <taxon>Viridiplantae</taxon>
        <taxon>Streptophyta</taxon>
        <taxon>Embryophyta</taxon>
        <taxon>Tracheophyta</taxon>
        <taxon>Spermatophyta</taxon>
        <taxon>Magnoliopsida</taxon>
        <taxon>eudicotyledons</taxon>
        <taxon>Gunneridae</taxon>
        <taxon>Pentapetalae</taxon>
        <taxon>rosids</taxon>
        <taxon>fabids</taxon>
        <taxon>Cucurbitales</taxon>
        <taxon>Cucurbitaceae</taxon>
        <taxon>Cucurbiteae</taxon>
        <taxon>Cucurbita</taxon>
    </lineage>
</organism>
<evidence type="ECO:0000256" key="9">
    <source>
        <dbReference type="ARBA" id="ARBA00023180"/>
    </source>
</evidence>
<comment type="subcellular location">
    <subcellularLocation>
        <location evidence="1">Secreted</location>
    </subcellularLocation>
</comment>
<dbReference type="AlphaFoldDB" id="A0A6J1EZZ2"/>
<comment type="function">
    <text evidence="10">Probable carboxypeptidase.</text>
</comment>